<dbReference type="Gene3D" id="1.10.8.10">
    <property type="entry name" value="DNA helicase RuvA subunit, C-terminal domain"/>
    <property type="match status" value="2"/>
</dbReference>
<dbReference type="SUPFAM" id="SSF54236">
    <property type="entry name" value="Ubiquitin-like"/>
    <property type="match status" value="1"/>
</dbReference>
<dbReference type="Pfam" id="PF00651">
    <property type="entry name" value="BTB"/>
    <property type="match status" value="1"/>
</dbReference>
<keyword evidence="8" id="KW-0234">DNA repair</keyword>
<dbReference type="GO" id="GO:0005829">
    <property type="term" value="C:cytosol"/>
    <property type="evidence" value="ECO:0007669"/>
    <property type="project" value="TreeGrafter"/>
</dbReference>
<dbReference type="Gene3D" id="3.30.710.10">
    <property type="entry name" value="Potassium Channel Kv1.1, Chain A"/>
    <property type="match status" value="1"/>
</dbReference>
<dbReference type="PROSITE" id="PS50030">
    <property type="entry name" value="UBA"/>
    <property type="match status" value="2"/>
</dbReference>
<accession>A0A553RME5</accession>
<dbReference type="SMART" id="SM00727">
    <property type="entry name" value="STI1"/>
    <property type="match status" value="1"/>
</dbReference>
<dbReference type="PANTHER" id="PTHR10621:SF28">
    <property type="entry name" value="UV EXCISION REPAIR PROTEIN RAD23"/>
    <property type="match status" value="1"/>
</dbReference>
<dbReference type="SMART" id="SM00213">
    <property type="entry name" value="UBQ"/>
    <property type="match status" value="1"/>
</dbReference>
<dbReference type="Gene3D" id="1.10.10.540">
    <property type="entry name" value="XPC-binding domain"/>
    <property type="match status" value="1"/>
</dbReference>
<feature type="domain" description="Ubiquitin-like" evidence="12">
    <location>
        <begin position="2"/>
        <end position="80"/>
    </location>
</feature>
<evidence type="ECO:0000256" key="2">
    <source>
        <dbReference type="ARBA" id="ARBA00009878"/>
    </source>
</evidence>
<dbReference type="OrthoDB" id="10027872at2759"/>
<dbReference type="PROSITE" id="PS50053">
    <property type="entry name" value="UBIQUITIN_2"/>
    <property type="match status" value="1"/>
</dbReference>
<dbReference type="Pfam" id="PF00627">
    <property type="entry name" value="UBA"/>
    <property type="match status" value="2"/>
</dbReference>
<keyword evidence="4" id="KW-0597">Phosphoprotein</keyword>
<keyword evidence="7" id="KW-0647">Proteasome</keyword>
<dbReference type="SMART" id="SM00225">
    <property type="entry name" value="BTB"/>
    <property type="match status" value="1"/>
</dbReference>
<feature type="domain" description="UBA" evidence="11">
    <location>
        <begin position="180"/>
        <end position="220"/>
    </location>
</feature>
<dbReference type="FunFam" id="1.10.10.540:FF:000001">
    <property type="entry name" value="UV excision repair protein RAD23 B"/>
    <property type="match status" value="1"/>
</dbReference>
<protein>
    <recommendedName>
        <fullName evidence="16">UV excision repair protein RAD23</fullName>
    </recommendedName>
</protein>
<evidence type="ECO:0000256" key="3">
    <source>
        <dbReference type="ARBA" id="ARBA00022441"/>
    </source>
</evidence>
<dbReference type="SUPFAM" id="SSF46934">
    <property type="entry name" value="UBA-like"/>
    <property type="match status" value="2"/>
</dbReference>
<comment type="subcellular location">
    <subcellularLocation>
        <location evidence="1">Nucleus</location>
    </subcellularLocation>
</comment>
<feature type="compositionally biased region" description="Low complexity" evidence="10">
    <location>
        <begin position="92"/>
        <end position="109"/>
    </location>
</feature>
<dbReference type="Pfam" id="PF07707">
    <property type="entry name" value="BACK"/>
    <property type="match status" value="1"/>
</dbReference>
<dbReference type="InterPro" id="IPR000210">
    <property type="entry name" value="BTB/POZ_dom"/>
</dbReference>
<dbReference type="InterPro" id="IPR004806">
    <property type="entry name" value="Rad23"/>
</dbReference>
<dbReference type="InterPro" id="IPR015940">
    <property type="entry name" value="UBA"/>
</dbReference>
<evidence type="ECO:0000313" key="15">
    <source>
        <dbReference type="Proteomes" id="UP000316079"/>
    </source>
</evidence>
<dbReference type="GO" id="GO:0003684">
    <property type="term" value="F:damaged DNA binding"/>
    <property type="evidence" value="ECO:0007669"/>
    <property type="project" value="InterPro"/>
</dbReference>
<reference evidence="14 15" key="1">
    <citation type="journal article" date="2019" name="Sci. Data">
        <title>Hybrid genome assembly and annotation of Danionella translucida.</title>
        <authorList>
            <person name="Kadobianskyi M."/>
            <person name="Schulze L."/>
            <person name="Schuelke M."/>
            <person name="Judkewitz B."/>
        </authorList>
    </citation>
    <scope>NUCLEOTIDE SEQUENCE [LARGE SCALE GENOMIC DNA]</scope>
    <source>
        <strain evidence="14 15">Bolton</strain>
    </source>
</reference>
<keyword evidence="3" id="KW-0880">Kelch repeat</keyword>
<dbReference type="GO" id="GO:0005654">
    <property type="term" value="C:nucleoplasm"/>
    <property type="evidence" value="ECO:0007669"/>
    <property type="project" value="TreeGrafter"/>
</dbReference>
<keyword evidence="5" id="KW-0677">Repeat</keyword>
<dbReference type="InterPro" id="IPR015915">
    <property type="entry name" value="Kelch-typ_b-propeller"/>
</dbReference>
<dbReference type="GO" id="GO:0006289">
    <property type="term" value="P:nucleotide-excision repair"/>
    <property type="evidence" value="ECO:0007669"/>
    <property type="project" value="InterPro"/>
</dbReference>
<keyword evidence="9" id="KW-0539">Nucleus</keyword>
<sequence length="938" mass="105592">MLTITLKTLQQQTFKVQIDEELTVKALKKKIEEEKGKDAFPAVGQKLIYAGKILNDDIPLKEYKMDEKNFVVVMVTKPKSTVPTPVQSSEFTAHPSTTPATSTVPLTSPVLSPDELAVQAEPLISPETEPPAAPEPISENPAPNVEEETQAEQAIAQSEPSLTDELGLLEAAASILVTGQAYENLVTEIMSMGYEREQVIAALQASYNNPDRAVEYLLTGIPTESDQLPQEVVRPASESEGAQASPNPLEFLRNQPQFQQMRQIIQQNPALLPALLQQLGRDNPQLLQQITQHQERFVQMLNEPHGGEAQNAPQTNYIQVTPQEKEAIERLKALGFPEGLVLQAYFACEKNENLAANFLLQQNFDDEKATEKVMASTKQTVEQLPTIGTSLADEYQDPTDATPDVVLQIESELFYVNRERLSQLSPYFRALFFGGGRERNRKHIEIKGIHPQRFQALLEFTKDSTLTLDTNNVLDVLETADFFQFERARLLCCKFLERQLHVSNCLGMMAYAWQLGCLDLYRAARDVVLTHLPAIASDEDFMYLSKDRIADLLASDYLSIPNEDLALDVVLRWATFDACREEDFMELVGLVRPERLSLPYITGLLSKIKTSDPRAKLICRLNNNLPSSWAMGRSLPRMRSMESLFVLGGPHEEETQLLYQFHPFSGRWEVHPPMQKKCLTQYSVAAVGDHIVVSGGYFRDVLWYSVDWVSVYEHPNKRWVTGPALKRSRHSHCSAALESQIYVFGGCTDEGLLSDVEKLVFGSDEWVDVSPMVEAVERAAIVTLGTCVFVACGLDENGDVYSGIQRYRTESDQWDVVTYSPFPRYDLVATELNGALYLLGGHTLRLDIDTDEWTDLQEDALENRFFSGCATANGQIYILSERKINKTYPNLIVLDPYTDTCLNVDDQIPCPVPLRGCVTMHRLTFPEKMNLCTIRRMR</sequence>
<dbReference type="PROSITE" id="PS50097">
    <property type="entry name" value="BTB"/>
    <property type="match status" value="1"/>
</dbReference>
<dbReference type="InterPro" id="IPR011333">
    <property type="entry name" value="SKP1/BTB/POZ_sf"/>
</dbReference>
<evidence type="ECO:0000256" key="10">
    <source>
        <dbReference type="SAM" id="MobiDB-lite"/>
    </source>
</evidence>
<dbReference type="SUPFAM" id="SSF101238">
    <property type="entry name" value="XPC-binding domain"/>
    <property type="match status" value="1"/>
</dbReference>
<dbReference type="SUPFAM" id="SSF117281">
    <property type="entry name" value="Kelch motif"/>
    <property type="match status" value="1"/>
</dbReference>
<evidence type="ECO:0000259" key="12">
    <source>
        <dbReference type="PROSITE" id="PS50053"/>
    </source>
</evidence>
<evidence type="ECO:0000256" key="7">
    <source>
        <dbReference type="ARBA" id="ARBA00022942"/>
    </source>
</evidence>
<keyword evidence="15" id="KW-1185">Reference proteome</keyword>
<dbReference type="PANTHER" id="PTHR10621">
    <property type="entry name" value="UV EXCISION REPAIR PROTEIN RAD23"/>
    <property type="match status" value="1"/>
</dbReference>
<organism evidence="14 15">
    <name type="scientific">Danionella cerebrum</name>
    <dbReference type="NCBI Taxonomy" id="2873325"/>
    <lineage>
        <taxon>Eukaryota</taxon>
        <taxon>Metazoa</taxon>
        <taxon>Chordata</taxon>
        <taxon>Craniata</taxon>
        <taxon>Vertebrata</taxon>
        <taxon>Euteleostomi</taxon>
        <taxon>Actinopterygii</taxon>
        <taxon>Neopterygii</taxon>
        <taxon>Teleostei</taxon>
        <taxon>Ostariophysi</taxon>
        <taxon>Cypriniformes</taxon>
        <taxon>Danionidae</taxon>
        <taxon>Danioninae</taxon>
        <taxon>Danionella</taxon>
    </lineage>
</organism>
<dbReference type="NCBIfam" id="TIGR00601">
    <property type="entry name" value="rad23"/>
    <property type="match status" value="1"/>
</dbReference>
<evidence type="ECO:0000259" key="11">
    <source>
        <dbReference type="PROSITE" id="PS50030"/>
    </source>
</evidence>
<name>A0A553RME5_9TELE</name>
<dbReference type="InterPro" id="IPR036353">
    <property type="entry name" value="XPC-bd_sf"/>
</dbReference>
<evidence type="ECO:0000313" key="14">
    <source>
        <dbReference type="EMBL" id="TRZ03336.1"/>
    </source>
</evidence>
<dbReference type="CDD" id="cd14428">
    <property type="entry name" value="UBA2_HR23B"/>
    <property type="match status" value="1"/>
</dbReference>
<dbReference type="SMART" id="SM00165">
    <property type="entry name" value="UBA"/>
    <property type="match status" value="2"/>
</dbReference>
<dbReference type="FunFam" id="1.10.8.10:FF:000002">
    <property type="entry name" value="UV excision repair protein RAD23 homolog"/>
    <property type="match status" value="1"/>
</dbReference>
<dbReference type="GO" id="GO:0043130">
    <property type="term" value="F:ubiquitin binding"/>
    <property type="evidence" value="ECO:0007669"/>
    <property type="project" value="TreeGrafter"/>
</dbReference>
<evidence type="ECO:0008006" key="16">
    <source>
        <dbReference type="Google" id="ProtNLM"/>
    </source>
</evidence>
<feature type="compositionally biased region" description="Low complexity" evidence="10">
    <location>
        <begin position="135"/>
        <end position="144"/>
    </location>
</feature>
<dbReference type="InterPro" id="IPR011705">
    <property type="entry name" value="BACK"/>
</dbReference>
<evidence type="ECO:0000256" key="8">
    <source>
        <dbReference type="ARBA" id="ARBA00023204"/>
    </source>
</evidence>
<dbReference type="InterPro" id="IPR015360">
    <property type="entry name" value="XPC-bd"/>
</dbReference>
<dbReference type="GO" id="GO:0070628">
    <property type="term" value="F:proteasome binding"/>
    <property type="evidence" value="ECO:0007669"/>
    <property type="project" value="TreeGrafter"/>
</dbReference>
<evidence type="ECO:0000256" key="9">
    <source>
        <dbReference type="ARBA" id="ARBA00023242"/>
    </source>
</evidence>
<dbReference type="SUPFAM" id="SSF54695">
    <property type="entry name" value="POZ domain"/>
    <property type="match status" value="1"/>
</dbReference>
<dbReference type="GO" id="GO:0043161">
    <property type="term" value="P:proteasome-mediated ubiquitin-dependent protein catabolic process"/>
    <property type="evidence" value="ECO:0007669"/>
    <property type="project" value="InterPro"/>
</dbReference>
<dbReference type="Pfam" id="PF24681">
    <property type="entry name" value="Kelch_KLHDC2_KLHL20_DRC7"/>
    <property type="match status" value="1"/>
</dbReference>
<dbReference type="FunFam" id="3.10.20.90:FF:000053">
    <property type="entry name" value="UV excision repair protein RAD23 homolog A"/>
    <property type="match status" value="1"/>
</dbReference>
<gene>
    <name evidence="14" type="ORF">DNTS_027493</name>
</gene>
<dbReference type="Gene3D" id="3.10.20.90">
    <property type="entry name" value="Phosphatidylinositol 3-kinase Catalytic Subunit, Chain A, domain 1"/>
    <property type="match status" value="1"/>
</dbReference>
<feature type="region of interest" description="Disordered" evidence="10">
    <location>
        <begin position="126"/>
        <end position="148"/>
    </location>
</feature>
<dbReference type="InterPro" id="IPR009060">
    <property type="entry name" value="UBA-like_sf"/>
</dbReference>
<dbReference type="SMART" id="SM00875">
    <property type="entry name" value="BACK"/>
    <property type="match status" value="1"/>
</dbReference>
<feature type="compositionally biased region" description="Polar residues" evidence="10">
    <location>
        <begin position="81"/>
        <end position="91"/>
    </location>
</feature>
<feature type="domain" description="BTB" evidence="13">
    <location>
        <begin position="403"/>
        <end position="470"/>
    </location>
</feature>
<dbReference type="STRING" id="623744.A0A553RME5"/>
<dbReference type="PRINTS" id="PR01839">
    <property type="entry name" value="RAD23PROTEIN"/>
</dbReference>
<dbReference type="AlphaFoldDB" id="A0A553RME5"/>
<dbReference type="CDD" id="cd14426">
    <property type="entry name" value="UBA1_HR23B"/>
    <property type="match status" value="1"/>
</dbReference>
<dbReference type="Gene3D" id="1.25.40.420">
    <property type="match status" value="1"/>
</dbReference>
<dbReference type="Pfam" id="PF00240">
    <property type="entry name" value="ubiquitin"/>
    <property type="match status" value="1"/>
</dbReference>
<keyword evidence="6" id="KW-0227">DNA damage</keyword>
<feature type="domain" description="UBA" evidence="11">
    <location>
        <begin position="322"/>
        <end position="362"/>
    </location>
</feature>
<dbReference type="InterPro" id="IPR006652">
    <property type="entry name" value="Kelch_1"/>
</dbReference>
<evidence type="ECO:0000256" key="5">
    <source>
        <dbReference type="ARBA" id="ARBA00022737"/>
    </source>
</evidence>
<dbReference type="Proteomes" id="UP000316079">
    <property type="component" value="Unassembled WGS sequence"/>
</dbReference>
<comment type="similarity">
    <text evidence="2">Belongs to the RAD23 family.</text>
</comment>
<dbReference type="GO" id="GO:0000502">
    <property type="term" value="C:proteasome complex"/>
    <property type="evidence" value="ECO:0007669"/>
    <property type="project" value="UniProtKB-KW"/>
</dbReference>
<dbReference type="EMBL" id="SRMA01011665">
    <property type="protein sequence ID" value="TRZ03336.1"/>
    <property type="molecule type" value="Genomic_DNA"/>
</dbReference>
<dbReference type="Gene3D" id="2.120.10.80">
    <property type="entry name" value="Kelch-type beta propeller"/>
    <property type="match status" value="1"/>
</dbReference>
<evidence type="ECO:0000256" key="1">
    <source>
        <dbReference type="ARBA" id="ARBA00004123"/>
    </source>
</evidence>
<evidence type="ECO:0000256" key="4">
    <source>
        <dbReference type="ARBA" id="ARBA00022553"/>
    </source>
</evidence>
<evidence type="ECO:0000256" key="6">
    <source>
        <dbReference type="ARBA" id="ARBA00022763"/>
    </source>
</evidence>
<dbReference type="SMART" id="SM00612">
    <property type="entry name" value="Kelch"/>
    <property type="match status" value="5"/>
</dbReference>
<evidence type="ECO:0000259" key="13">
    <source>
        <dbReference type="PROSITE" id="PS50097"/>
    </source>
</evidence>
<feature type="region of interest" description="Disordered" evidence="10">
    <location>
        <begin position="81"/>
        <end position="109"/>
    </location>
</feature>
<dbReference type="Pfam" id="PF09280">
    <property type="entry name" value="XPC-binding"/>
    <property type="match status" value="1"/>
</dbReference>
<dbReference type="InterPro" id="IPR029071">
    <property type="entry name" value="Ubiquitin-like_domsf"/>
</dbReference>
<dbReference type="FunFam" id="1.10.8.10:FF:000003">
    <property type="entry name" value="UV excision repair protein RAD23 homolog"/>
    <property type="match status" value="1"/>
</dbReference>
<comment type="caution">
    <text evidence="14">The sequence shown here is derived from an EMBL/GenBank/DDBJ whole genome shotgun (WGS) entry which is preliminary data.</text>
</comment>
<dbReference type="InterPro" id="IPR000626">
    <property type="entry name" value="Ubiquitin-like_dom"/>
</dbReference>
<dbReference type="InterPro" id="IPR006636">
    <property type="entry name" value="STI1_HS-bd"/>
</dbReference>
<dbReference type="GO" id="GO:0031593">
    <property type="term" value="F:polyubiquitin modification-dependent protein binding"/>
    <property type="evidence" value="ECO:0007669"/>
    <property type="project" value="TreeGrafter"/>
</dbReference>
<proteinExistence type="inferred from homology"/>